<organism evidence="1 2">
    <name type="scientific">Smallanthus sonchifolius</name>
    <dbReference type="NCBI Taxonomy" id="185202"/>
    <lineage>
        <taxon>Eukaryota</taxon>
        <taxon>Viridiplantae</taxon>
        <taxon>Streptophyta</taxon>
        <taxon>Embryophyta</taxon>
        <taxon>Tracheophyta</taxon>
        <taxon>Spermatophyta</taxon>
        <taxon>Magnoliopsida</taxon>
        <taxon>eudicotyledons</taxon>
        <taxon>Gunneridae</taxon>
        <taxon>Pentapetalae</taxon>
        <taxon>asterids</taxon>
        <taxon>campanulids</taxon>
        <taxon>Asterales</taxon>
        <taxon>Asteraceae</taxon>
        <taxon>Asteroideae</taxon>
        <taxon>Heliantheae alliance</taxon>
        <taxon>Millerieae</taxon>
        <taxon>Smallanthus</taxon>
    </lineage>
</organism>
<accession>A0ACB9JNS0</accession>
<name>A0ACB9JNS0_9ASTR</name>
<protein>
    <submittedName>
        <fullName evidence="1">Uncharacterized protein</fullName>
    </submittedName>
</protein>
<sequence>MIPSSLLFYYCYGGVGDGSEYDLEAIVIGFGSIEAWVPPSKSLLLETETVNRIRSDLKKKLGLRLKIVLDTRVVMKIESIRSKKVGIRIKCEDIHSLVTKAGGAESNSSPSSVSATVSDAKCDVDLRIKIWKWTF</sequence>
<keyword evidence="2" id="KW-1185">Reference proteome</keyword>
<reference evidence="2" key="1">
    <citation type="journal article" date="2022" name="Mol. Ecol. Resour.">
        <title>The genomes of chicory, endive, great burdock and yacon provide insights into Asteraceae palaeo-polyploidization history and plant inulin production.</title>
        <authorList>
            <person name="Fan W."/>
            <person name="Wang S."/>
            <person name="Wang H."/>
            <person name="Wang A."/>
            <person name="Jiang F."/>
            <person name="Liu H."/>
            <person name="Zhao H."/>
            <person name="Xu D."/>
            <person name="Zhang Y."/>
        </authorList>
    </citation>
    <scope>NUCLEOTIDE SEQUENCE [LARGE SCALE GENOMIC DNA]</scope>
    <source>
        <strain evidence="2">cv. Yunnan</strain>
    </source>
</reference>
<dbReference type="EMBL" id="CM042020">
    <property type="protein sequence ID" value="KAI3821999.1"/>
    <property type="molecule type" value="Genomic_DNA"/>
</dbReference>
<gene>
    <name evidence="1" type="ORF">L1987_09580</name>
</gene>
<dbReference type="Proteomes" id="UP001056120">
    <property type="component" value="Linkage Group LG03"/>
</dbReference>
<reference evidence="1 2" key="2">
    <citation type="journal article" date="2022" name="Mol. Ecol. Resour.">
        <title>The genomes of chicory, endive, great burdock and yacon provide insights into Asteraceae paleo-polyploidization history and plant inulin production.</title>
        <authorList>
            <person name="Fan W."/>
            <person name="Wang S."/>
            <person name="Wang H."/>
            <person name="Wang A."/>
            <person name="Jiang F."/>
            <person name="Liu H."/>
            <person name="Zhao H."/>
            <person name="Xu D."/>
            <person name="Zhang Y."/>
        </authorList>
    </citation>
    <scope>NUCLEOTIDE SEQUENCE [LARGE SCALE GENOMIC DNA]</scope>
    <source>
        <strain evidence="2">cv. Yunnan</strain>
        <tissue evidence="1">Leaves</tissue>
    </source>
</reference>
<evidence type="ECO:0000313" key="2">
    <source>
        <dbReference type="Proteomes" id="UP001056120"/>
    </source>
</evidence>
<proteinExistence type="predicted"/>
<comment type="caution">
    <text evidence="1">The sequence shown here is derived from an EMBL/GenBank/DDBJ whole genome shotgun (WGS) entry which is preliminary data.</text>
</comment>
<evidence type="ECO:0000313" key="1">
    <source>
        <dbReference type="EMBL" id="KAI3821999.1"/>
    </source>
</evidence>